<dbReference type="PATRIC" id="fig|1423760.3.peg.1705"/>
<dbReference type="Gene3D" id="3.40.1160.10">
    <property type="entry name" value="Acetylglutamate kinase-like"/>
    <property type="match status" value="1"/>
</dbReference>
<name>A0A0R1UEV7_9LACO</name>
<evidence type="ECO:0000313" key="10">
    <source>
        <dbReference type="EMBL" id="KRL89786.1"/>
    </source>
</evidence>
<feature type="coiled-coil region" evidence="7">
    <location>
        <begin position="320"/>
        <end position="359"/>
    </location>
</feature>
<dbReference type="PANTHER" id="PTHR30008">
    <property type="entry name" value="EXODEOXYRIBONUCLEASE 7 LARGE SUBUNIT"/>
    <property type="match status" value="1"/>
</dbReference>
<sequence length="459" mass="51349">MPKDQPLTVGQLTRYINRKFEADPYLNSRHLWLVGELTDYRPSSRHQYFALKDDDETLAAKDRFKIKAVMFQSAFAKVHVQLENGMKVLVRGRVAVYPNHGEYQFYVDHLEPVGVGSLQVAFEQMYHKLSQEGLFERPKRPVRLFPRRVAIVTSNDAAVKHDLITTFRRRNPLIQLVFYATKVQGDDAAPMIARQIARANADGDYDTLIVARGGGSRGDLWAFNEEVVGRAIAESQIPVISSVGHETDTTIADLAADQRAATPTAAAVQASAWLLTDVKAELKNQQANLVWSVQTKLQMATQALTTLRQTSPLAQPARLLERPSQQLDDAQTALRQAQAQRLQRAQQQLTRLLNQLQLVSPQNNLKRNQLELTHQQTALRQAMHARLQSAQQALAQAAGQLDALSPLKVLHRGYSYVTKAAQVVSAQNLAPGDQLELHFYDGQATVTVEEIRKETENGN</sequence>
<organism evidence="10 11">
    <name type="scientific">Limosilactobacillus ingluviei DSM 15946</name>
    <dbReference type="NCBI Taxonomy" id="1423760"/>
    <lineage>
        <taxon>Bacteria</taxon>
        <taxon>Bacillati</taxon>
        <taxon>Bacillota</taxon>
        <taxon>Bacilli</taxon>
        <taxon>Lactobacillales</taxon>
        <taxon>Lactobacillaceae</taxon>
        <taxon>Limosilactobacillus</taxon>
    </lineage>
</organism>
<feature type="domain" description="OB-fold nucleic acid binding" evidence="9">
    <location>
        <begin position="7"/>
        <end position="110"/>
    </location>
</feature>
<dbReference type="CDD" id="cd04489">
    <property type="entry name" value="ExoVII_LU_OBF"/>
    <property type="match status" value="1"/>
</dbReference>
<keyword evidence="4 5" id="KW-0269">Exonuclease</keyword>
<protein>
    <recommendedName>
        <fullName evidence="5">Exodeoxyribonuclease 7 large subunit</fullName>
        <ecNumber evidence="5">3.1.11.6</ecNumber>
    </recommendedName>
    <alternativeName>
        <fullName evidence="5">Exodeoxyribonuclease VII large subunit</fullName>
        <shortName evidence="5">Exonuclease VII large subunit</shortName>
    </alternativeName>
</protein>
<keyword evidence="2 5" id="KW-0540">Nuclease</keyword>
<evidence type="ECO:0000259" key="9">
    <source>
        <dbReference type="Pfam" id="PF13742"/>
    </source>
</evidence>
<dbReference type="InterPro" id="IPR020579">
    <property type="entry name" value="Exonuc_VII_lsu_C"/>
</dbReference>
<dbReference type="Proteomes" id="UP000050816">
    <property type="component" value="Unassembled WGS sequence"/>
</dbReference>
<evidence type="ECO:0000256" key="5">
    <source>
        <dbReference type="HAMAP-Rule" id="MF_00378"/>
    </source>
</evidence>
<dbReference type="EMBL" id="AZFK01000042">
    <property type="protein sequence ID" value="KRL89786.1"/>
    <property type="molecule type" value="Genomic_DNA"/>
</dbReference>
<feature type="domain" description="Exonuclease VII large subunit C-terminal" evidence="8">
    <location>
        <begin position="137"/>
        <end position="446"/>
    </location>
</feature>
<dbReference type="GO" id="GO:0008855">
    <property type="term" value="F:exodeoxyribonuclease VII activity"/>
    <property type="evidence" value="ECO:0007669"/>
    <property type="project" value="UniProtKB-UniRule"/>
</dbReference>
<comment type="subcellular location">
    <subcellularLocation>
        <location evidence="5 6">Cytoplasm</location>
    </subcellularLocation>
</comment>
<dbReference type="Pfam" id="PF02601">
    <property type="entry name" value="Exonuc_VII_L"/>
    <property type="match status" value="1"/>
</dbReference>
<dbReference type="GO" id="GO:0005737">
    <property type="term" value="C:cytoplasm"/>
    <property type="evidence" value="ECO:0007669"/>
    <property type="project" value="UniProtKB-SubCell"/>
</dbReference>
<evidence type="ECO:0000256" key="6">
    <source>
        <dbReference type="RuleBase" id="RU004355"/>
    </source>
</evidence>
<evidence type="ECO:0000256" key="4">
    <source>
        <dbReference type="ARBA" id="ARBA00022839"/>
    </source>
</evidence>
<evidence type="ECO:0000256" key="3">
    <source>
        <dbReference type="ARBA" id="ARBA00022801"/>
    </source>
</evidence>
<accession>A0A0R1UEV7</accession>
<dbReference type="EC" id="3.1.11.6" evidence="5"/>
<evidence type="ECO:0000256" key="1">
    <source>
        <dbReference type="ARBA" id="ARBA00022490"/>
    </source>
</evidence>
<dbReference type="Pfam" id="PF13742">
    <property type="entry name" value="tRNA_anti_2"/>
    <property type="match status" value="1"/>
</dbReference>
<evidence type="ECO:0000259" key="8">
    <source>
        <dbReference type="Pfam" id="PF02601"/>
    </source>
</evidence>
<keyword evidence="7" id="KW-0175">Coiled coil</keyword>
<dbReference type="GO" id="GO:0003676">
    <property type="term" value="F:nucleic acid binding"/>
    <property type="evidence" value="ECO:0007669"/>
    <property type="project" value="InterPro"/>
</dbReference>
<keyword evidence="1 5" id="KW-0963">Cytoplasm</keyword>
<dbReference type="GO" id="GO:0006308">
    <property type="term" value="P:DNA catabolic process"/>
    <property type="evidence" value="ECO:0007669"/>
    <property type="project" value="UniProtKB-UniRule"/>
</dbReference>
<dbReference type="NCBIfam" id="TIGR00237">
    <property type="entry name" value="xseA"/>
    <property type="match status" value="1"/>
</dbReference>
<comment type="subunit">
    <text evidence="5">Heterooligomer composed of large and small subunits.</text>
</comment>
<evidence type="ECO:0000256" key="7">
    <source>
        <dbReference type="SAM" id="Coils"/>
    </source>
</evidence>
<dbReference type="GO" id="GO:0009318">
    <property type="term" value="C:exodeoxyribonuclease VII complex"/>
    <property type="evidence" value="ECO:0007669"/>
    <property type="project" value="UniProtKB-UniRule"/>
</dbReference>
<dbReference type="InterPro" id="IPR036393">
    <property type="entry name" value="AceGlu_kinase-like_sf"/>
</dbReference>
<dbReference type="InterPro" id="IPR025824">
    <property type="entry name" value="OB-fold_nuc-bd_dom"/>
</dbReference>
<evidence type="ECO:0000313" key="11">
    <source>
        <dbReference type="Proteomes" id="UP000050816"/>
    </source>
</evidence>
<comment type="catalytic activity">
    <reaction evidence="5 6">
        <text>Exonucleolytic cleavage in either 5'- to 3'- or 3'- to 5'-direction to yield nucleoside 5'-phosphates.</text>
        <dbReference type="EC" id="3.1.11.6"/>
    </reaction>
</comment>
<comment type="caution">
    <text evidence="10">The sequence shown here is derived from an EMBL/GenBank/DDBJ whole genome shotgun (WGS) entry which is preliminary data.</text>
</comment>
<gene>
    <name evidence="5" type="primary">xseA</name>
    <name evidence="10" type="ORF">FC43_GL001632</name>
</gene>
<keyword evidence="3 5" id="KW-0378">Hydrolase</keyword>
<dbReference type="RefSeq" id="WP_056954907.1">
    <property type="nucleotide sequence ID" value="NZ_AZFK01000042.1"/>
</dbReference>
<dbReference type="HAMAP" id="MF_00378">
    <property type="entry name" value="Exonuc_7_L"/>
    <property type="match status" value="1"/>
</dbReference>
<proteinExistence type="inferred from homology"/>
<evidence type="ECO:0000256" key="2">
    <source>
        <dbReference type="ARBA" id="ARBA00022722"/>
    </source>
</evidence>
<dbReference type="PANTHER" id="PTHR30008:SF0">
    <property type="entry name" value="EXODEOXYRIBONUCLEASE 7 LARGE SUBUNIT"/>
    <property type="match status" value="1"/>
</dbReference>
<reference evidence="10 11" key="1">
    <citation type="journal article" date="2015" name="Genome Announc.">
        <title>Expanding the biotechnology potential of lactobacilli through comparative genomics of 213 strains and associated genera.</title>
        <authorList>
            <person name="Sun Z."/>
            <person name="Harris H.M."/>
            <person name="McCann A."/>
            <person name="Guo C."/>
            <person name="Argimon S."/>
            <person name="Zhang W."/>
            <person name="Yang X."/>
            <person name="Jeffery I.B."/>
            <person name="Cooney J.C."/>
            <person name="Kagawa T.F."/>
            <person name="Liu W."/>
            <person name="Song Y."/>
            <person name="Salvetti E."/>
            <person name="Wrobel A."/>
            <person name="Rasinkangas P."/>
            <person name="Parkhill J."/>
            <person name="Rea M.C."/>
            <person name="O'Sullivan O."/>
            <person name="Ritari J."/>
            <person name="Douillard F.P."/>
            <person name="Paul Ross R."/>
            <person name="Yang R."/>
            <person name="Briner A.E."/>
            <person name="Felis G.E."/>
            <person name="de Vos W.M."/>
            <person name="Barrangou R."/>
            <person name="Klaenhammer T.R."/>
            <person name="Caufield P.W."/>
            <person name="Cui Y."/>
            <person name="Zhang H."/>
            <person name="O'Toole P.W."/>
        </authorList>
    </citation>
    <scope>NUCLEOTIDE SEQUENCE [LARGE SCALE GENOMIC DNA]</scope>
    <source>
        <strain evidence="10 11">DSM 15946</strain>
    </source>
</reference>
<dbReference type="AlphaFoldDB" id="A0A0R1UEV7"/>
<comment type="function">
    <text evidence="5">Bidirectionally degrades single-stranded DNA into large acid-insoluble oligonucleotides, which are then degraded further into small acid-soluble oligonucleotides.</text>
</comment>
<dbReference type="InterPro" id="IPR003753">
    <property type="entry name" value="Exonuc_VII_L"/>
</dbReference>
<comment type="similarity">
    <text evidence="5 6">Belongs to the XseA family.</text>
</comment>